<evidence type="ECO:0000313" key="5">
    <source>
        <dbReference type="Proteomes" id="UP000237000"/>
    </source>
</evidence>
<comment type="similarity">
    <text evidence="1">Belongs to the PIGL family.</text>
</comment>
<reference evidence="5" key="1">
    <citation type="submission" date="2016-06" db="EMBL/GenBank/DDBJ databases">
        <title>Parallel loss of symbiosis genes in relatives of nitrogen-fixing non-legume Parasponia.</title>
        <authorList>
            <person name="Van Velzen R."/>
            <person name="Holmer R."/>
            <person name="Bu F."/>
            <person name="Rutten L."/>
            <person name="Van Zeijl A."/>
            <person name="Liu W."/>
            <person name="Santuari L."/>
            <person name="Cao Q."/>
            <person name="Sharma T."/>
            <person name="Shen D."/>
            <person name="Roswanjaya Y."/>
            <person name="Wardhani T."/>
            <person name="Kalhor M.S."/>
            <person name="Jansen J."/>
            <person name="Van den Hoogen J."/>
            <person name="Gungor B."/>
            <person name="Hartog M."/>
            <person name="Hontelez J."/>
            <person name="Verver J."/>
            <person name="Yang W.-C."/>
            <person name="Schijlen E."/>
            <person name="Repin R."/>
            <person name="Schilthuizen M."/>
            <person name="Schranz E."/>
            <person name="Heidstra R."/>
            <person name="Miyata K."/>
            <person name="Fedorova E."/>
            <person name="Kohlen W."/>
            <person name="Bisseling T."/>
            <person name="Smit S."/>
            <person name="Geurts R."/>
        </authorList>
    </citation>
    <scope>NUCLEOTIDE SEQUENCE [LARGE SCALE GENOMIC DNA]</scope>
    <source>
        <strain evidence="5">cv. RG33-2</strain>
    </source>
</reference>
<dbReference type="OrthoDB" id="440160at2759"/>
<dbReference type="UniPathway" id="UPA00196"/>
<evidence type="ECO:0000256" key="3">
    <source>
        <dbReference type="SAM" id="SignalP"/>
    </source>
</evidence>
<gene>
    <name evidence="4" type="ORF">TorRG33x02_075080</name>
</gene>
<protein>
    <recommendedName>
        <fullName evidence="2">N-acetylglucosaminylphosphatidylinositol deacetylase</fullName>
        <ecNumber evidence="2">3.5.1.89</ecNumber>
    </recommendedName>
</protein>
<dbReference type="EC" id="3.5.1.89" evidence="2"/>
<feature type="chain" id="PRO_5015116204" description="N-acetylglucosaminylphosphatidylinositol deacetylase" evidence="3">
    <location>
        <begin position="25"/>
        <end position="167"/>
    </location>
</feature>
<accession>A0A2P5FGA1</accession>
<dbReference type="PANTHER" id="PTHR12993:SF11">
    <property type="entry name" value="N-ACETYLGLUCOSAMINYL-PHOSPHATIDYLINOSITOL DE-N-ACETYLASE"/>
    <property type="match status" value="1"/>
</dbReference>
<name>A0A2P5FGA1_TREOI</name>
<feature type="signal peptide" evidence="3">
    <location>
        <begin position="1"/>
        <end position="24"/>
    </location>
</feature>
<sequence length="167" mass="18534">MAWLLVISSLLALWLASLFKILYGSCSPSKDASFSNGVTLNKRNVMLVVAHPDDESMFFSPTISYLTSRGCNLHILCLSIGDADGKGNLRKEELYQACAVLKVPLQQVKFLDHPDLQDGFGKVWNHDLLAKIVGEEVISHDIDLIITFDSYGVSGHCNHRDVHHGIR</sequence>
<evidence type="ECO:0000256" key="1">
    <source>
        <dbReference type="ARBA" id="ARBA00006066"/>
    </source>
</evidence>
<dbReference type="Gene3D" id="3.40.50.10320">
    <property type="entry name" value="LmbE-like"/>
    <property type="match status" value="1"/>
</dbReference>
<evidence type="ECO:0000256" key="2">
    <source>
        <dbReference type="ARBA" id="ARBA00012176"/>
    </source>
</evidence>
<dbReference type="EMBL" id="JXTC01000036">
    <property type="protein sequence ID" value="PON96804.1"/>
    <property type="molecule type" value="Genomic_DNA"/>
</dbReference>
<dbReference type="GO" id="GO:0016020">
    <property type="term" value="C:membrane"/>
    <property type="evidence" value="ECO:0007669"/>
    <property type="project" value="GOC"/>
</dbReference>
<keyword evidence="5" id="KW-1185">Reference proteome</keyword>
<proteinExistence type="inferred from homology"/>
<dbReference type="SUPFAM" id="SSF102588">
    <property type="entry name" value="LmbE-like"/>
    <property type="match status" value="1"/>
</dbReference>
<dbReference type="Proteomes" id="UP000237000">
    <property type="component" value="Unassembled WGS sequence"/>
</dbReference>
<organism evidence="4 5">
    <name type="scientific">Trema orientale</name>
    <name type="common">Charcoal tree</name>
    <name type="synonym">Celtis orientalis</name>
    <dbReference type="NCBI Taxonomy" id="63057"/>
    <lineage>
        <taxon>Eukaryota</taxon>
        <taxon>Viridiplantae</taxon>
        <taxon>Streptophyta</taxon>
        <taxon>Embryophyta</taxon>
        <taxon>Tracheophyta</taxon>
        <taxon>Spermatophyta</taxon>
        <taxon>Magnoliopsida</taxon>
        <taxon>eudicotyledons</taxon>
        <taxon>Gunneridae</taxon>
        <taxon>Pentapetalae</taxon>
        <taxon>rosids</taxon>
        <taxon>fabids</taxon>
        <taxon>Rosales</taxon>
        <taxon>Cannabaceae</taxon>
        <taxon>Trema</taxon>
    </lineage>
</organism>
<dbReference type="PANTHER" id="PTHR12993">
    <property type="entry name" value="N-ACETYLGLUCOSAMINYL-PHOSPHATIDYLINOSITOL DE-N-ACETYLASE-RELATED"/>
    <property type="match status" value="1"/>
</dbReference>
<dbReference type="InParanoid" id="A0A2P5FGA1"/>
<dbReference type="InterPro" id="IPR003737">
    <property type="entry name" value="GlcNAc_PI_deacetylase-related"/>
</dbReference>
<keyword evidence="3" id="KW-0732">Signal</keyword>
<dbReference type="GO" id="GO:0006506">
    <property type="term" value="P:GPI anchor biosynthetic process"/>
    <property type="evidence" value="ECO:0007669"/>
    <property type="project" value="UniProtKB-UniPathway"/>
</dbReference>
<dbReference type="Pfam" id="PF02585">
    <property type="entry name" value="PIG-L"/>
    <property type="match status" value="1"/>
</dbReference>
<dbReference type="STRING" id="63057.A0A2P5FGA1"/>
<dbReference type="AlphaFoldDB" id="A0A2P5FGA1"/>
<dbReference type="InterPro" id="IPR024078">
    <property type="entry name" value="LmbE-like_dom_sf"/>
</dbReference>
<dbReference type="FunCoup" id="A0A2P5FGA1">
    <property type="interactions" value="3259"/>
</dbReference>
<evidence type="ECO:0000313" key="4">
    <source>
        <dbReference type="EMBL" id="PON96804.1"/>
    </source>
</evidence>
<dbReference type="GO" id="GO:0000225">
    <property type="term" value="F:N-acetylglucosaminylphosphatidylinositol deacetylase activity"/>
    <property type="evidence" value="ECO:0007669"/>
    <property type="project" value="UniProtKB-EC"/>
</dbReference>
<dbReference type="GO" id="GO:0005783">
    <property type="term" value="C:endoplasmic reticulum"/>
    <property type="evidence" value="ECO:0007669"/>
    <property type="project" value="TreeGrafter"/>
</dbReference>
<comment type="caution">
    <text evidence="4">The sequence shown here is derived from an EMBL/GenBank/DDBJ whole genome shotgun (WGS) entry which is preliminary data.</text>
</comment>